<dbReference type="RefSeq" id="WP_386755643.1">
    <property type="nucleotide sequence ID" value="NZ_JBHSNM010000005.1"/>
</dbReference>
<organism evidence="1 2">
    <name type="scientific">Lysobacter yangpyeongensis</name>
    <dbReference type="NCBI Taxonomy" id="346182"/>
    <lineage>
        <taxon>Bacteria</taxon>
        <taxon>Pseudomonadati</taxon>
        <taxon>Pseudomonadota</taxon>
        <taxon>Gammaproteobacteria</taxon>
        <taxon>Lysobacterales</taxon>
        <taxon>Lysobacteraceae</taxon>
        <taxon>Lysobacter</taxon>
    </lineage>
</organism>
<dbReference type="Proteomes" id="UP001596036">
    <property type="component" value="Unassembled WGS sequence"/>
</dbReference>
<protein>
    <recommendedName>
        <fullName evidence="3">DUF932 domain-containing protein</fullName>
    </recommendedName>
</protein>
<reference evidence="2" key="1">
    <citation type="journal article" date="2019" name="Int. J. Syst. Evol. Microbiol.">
        <title>The Global Catalogue of Microorganisms (GCM) 10K type strain sequencing project: providing services to taxonomists for standard genome sequencing and annotation.</title>
        <authorList>
            <consortium name="The Broad Institute Genomics Platform"/>
            <consortium name="The Broad Institute Genome Sequencing Center for Infectious Disease"/>
            <person name="Wu L."/>
            <person name="Ma J."/>
        </authorList>
    </citation>
    <scope>NUCLEOTIDE SEQUENCE [LARGE SCALE GENOMIC DNA]</scope>
    <source>
        <strain evidence="2">KACC 11407</strain>
    </source>
</reference>
<sequence length="306" mass="33282">MITLNSERGLVRIASWDDIESVPGFTADIDPKTVKLKEIIGSYTFDALIPCGLSTCHQPHGNGFLVAAADGRVTNIGRICGKKHFDVEFTQMSRVFLAAVRAQQNREFLGELKHRLPNITAEVAAFKAGEWGAAWINTRINQLTGKSGSLPTPIVNAVRQAVRRGDGALTIQRAATKEEREALAAAADVTGLERRNRISDFVEVQVGQLDGFAALAPGNGLRDVLGAIEPFLATLSEAEIDNLPDKQLRELSKAGSELEPNLERLRTVIGAGKRLLVQQNVQQLSQFATSSAESRLFATFLRDLPN</sequence>
<keyword evidence="2" id="KW-1185">Reference proteome</keyword>
<evidence type="ECO:0008006" key="3">
    <source>
        <dbReference type="Google" id="ProtNLM"/>
    </source>
</evidence>
<gene>
    <name evidence="1" type="ORF">ACFPN1_13520</name>
</gene>
<name>A0ABW0SQL5_9GAMM</name>
<evidence type="ECO:0000313" key="1">
    <source>
        <dbReference type="EMBL" id="MFC5571080.1"/>
    </source>
</evidence>
<dbReference type="EMBL" id="JBHSNM010000005">
    <property type="protein sequence ID" value="MFC5571080.1"/>
    <property type="molecule type" value="Genomic_DNA"/>
</dbReference>
<comment type="caution">
    <text evidence="1">The sequence shown here is derived from an EMBL/GenBank/DDBJ whole genome shotgun (WGS) entry which is preliminary data.</text>
</comment>
<accession>A0ABW0SQL5</accession>
<evidence type="ECO:0000313" key="2">
    <source>
        <dbReference type="Proteomes" id="UP001596036"/>
    </source>
</evidence>
<proteinExistence type="predicted"/>